<dbReference type="GO" id="GO:0030420">
    <property type="term" value="P:establishment of competence for transformation"/>
    <property type="evidence" value="ECO:0007669"/>
    <property type="project" value="UniProtKB-KW"/>
</dbReference>
<keyword evidence="3" id="KW-0472">Membrane</keyword>
<dbReference type="SUPFAM" id="SSF54523">
    <property type="entry name" value="Pili subunits"/>
    <property type="match status" value="1"/>
</dbReference>
<organism evidence="4 5">
    <name type="scientific">Ureibacillus endophyticus</name>
    <dbReference type="NCBI Taxonomy" id="1978490"/>
    <lineage>
        <taxon>Bacteria</taxon>
        <taxon>Bacillati</taxon>
        <taxon>Bacillota</taxon>
        <taxon>Bacilli</taxon>
        <taxon>Bacillales</taxon>
        <taxon>Caryophanaceae</taxon>
        <taxon>Ureibacillus</taxon>
    </lineage>
</organism>
<dbReference type="PROSITE" id="PS00409">
    <property type="entry name" value="PROKAR_NTER_METHYL"/>
    <property type="match status" value="1"/>
</dbReference>
<evidence type="ECO:0000256" key="3">
    <source>
        <dbReference type="SAM" id="Phobius"/>
    </source>
</evidence>
<dbReference type="NCBIfam" id="TIGR02532">
    <property type="entry name" value="IV_pilin_GFxxxE"/>
    <property type="match status" value="1"/>
</dbReference>
<keyword evidence="2" id="KW-0178">Competence</keyword>
<dbReference type="AlphaFoldDB" id="A0A494YZX0"/>
<accession>A0A494YZX0</accession>
<reference evidence="4 5" key="1">
    <citation type="journal article" date="2016" name="Antonie Van Leeuwenhoek">
        <title>Lysinibacillus endophyticus sp. nov., an indole-3-acetic acid producing endophytic bacterium isolated from corn root (Zea mays cv. Xinken-5).</title>
        <authorList>
            <person name="Yu J."/>
            <person name="Guan X."/>
            <person name="Liu C."/>
            <person name="Xiang W."/>
            <person name="Yu Z."/>
            <person name="Liu X."/>
            <person name="Wang G."/>
        </authorList>
    </citation>
    <scope>NUCLEOTIDE SEQUENCE [LARGE SCALE GENOMIC DNA]</scope>
    <source>
        <strain evidence="4 5">DSM 100506</strain>
    </source>
</reference>
<sequence>MKRITLDSRGYTLLEMLLVLFILTIISSIVLQFSNKFAEKQKVESFIQQVQFDIQTIQALTIEQGRVITIEFNDKQSYYAYYDRSGQRIIDRPYPANIEFSPFSTVKLIRIFNGEINDFGKLKFITPLGEKQIIINIHKGRMKLAEL</sequence>
<dbReference type="Proteomes" id="UP000272238">
    <property type="component" value="Unassembled WGS sequence"/>
</dbReference>
<dbReference type="EMBL" id="RBZN01000027">
    <property type="protein sequence ID" value="RKQ15770.1"/>
    <property type="molecule type" value="Genomic_DNA"/>
</dbReference>
<comment type="caution">
    <text evidence="4">The sequence shown here is derived from an EMBL/GenBank/DDBJ whole genome shotgun (WGS) entry which is preliminary data.</text>
</comment>
<dbReference type="OrthoDB" id="2734640at2"/>
<evidence type="ECO:0000256" key="2">
    <source>
        <dbReference type="ARBA" id="ARBA00023287"/>
    </source>
</evidence>
<name>A0A494YZX0_9BACL</name>
<dbReference type="PIRSF" id="PIRSF021292">
    <property type="entry name" value="Competence_ComGD"/>
    <property type="match status" value="1"/>
</dbReference>
<evidence type="ECO:0000313" key="4">
    <source>
        <dbReference type="EMBL" id="RKQ15770.1"/>
    </source>
</evidence>
<proteinExistence type="predicted"/>
<evidence type="ECO:0000256" key="1">
    <source>
        <dbReference type="ARBA" id="ARBA00004241"/>
    </source>
</evidence>
<protein>
    <submittedName>
        <fullName evidence="4">Type II secretion system protein</fullName>
    </submittedName>
</protein>
<dbReference type="InterPro" id="IPR012902">
    <property type="entry name" value="N_methyl_site"/>
</dbReference>
<keyword evidence="5" id="KW-1185">Reference proteome</keyword>
<dbReference type="InterPro" id="IPR016785">
    <property type="entry name" value="ComGD"/>
</dbReference>
<feature type="transmembrane region" description="Helical" evidence="3">
    <location>
        <begin position="12"/>
        <end position="33"/>
    </location>
</feature>
<gene>
    <name evidence="4" type="ORF">D8M03_11250</name>
</gene>
<dbReference type="InterPro" id="IPR045584">
    <property type="entry name" value="Pilin-like"/>
</dbReference>
<dbReference type="GO" id="GO:0009986">
    <property type="term" value="C:cell surface"/>
    <property type="evidence" value="ECO:0007669"/>
    <property type="project" value="UniProtKB-SubCell"/>
</dbReference>
<dbReference type="Pfam" id="PF07963">
    <property type="entry name" value="N_methyl"/>
    <property type="match status" value="1"/>
</dbReference>
<comment type="subcellular location">
    <subcellularLocation>
        <location evidence="1">Cell surface</location>
    </subcellularLocation>
</comment>
<keyword evidence="3" id="KW-1133">Transmembrane helix</keyword>
<evidence type="ECO:0000313" key="5">
    <source>
        <dbReference type="Proteomes" id="UP000272238"/>
    </source>
</evidence>
<keyword evidence="3" id="KW-0812">Transmembrane</keyword>